<feature type="domain" description="DUF1996" evidence="1">
    <location>
        <begin position="118"/>
        <end position="369"/>
    </location>
</feature>
<proteinExistence type="predicted"/>
<dbReference type="InterPro" id="IPR018535">
    <property type="entry name" value="DUF1996"/>
</dbReference>
<accession>A0A7C8ILF9</accession>
<reference evidence="2 3" key="1">
    <citation type="submission" date="2019-12" db="EMBL/GenBank/DDBJ databases">
        <title>Draft genome sequence of the ascomycete Xylaria multiplex DSM 110363.</title>
        <authorList>
            <person name="Buettner E."/>
            <person name="Kellner H."/>
        </authorList>
    </citation>
    <scope>NUCLEOTIDE SEQUENCE [LARGE SCALE GENOMIC DNA]</scope>
    <source>
        <strain evidence="2 3">DSM 110363</strain>
    </source>
</reference>
<organism evidence="2 3">
    <name type="scientific">Xylaria multiplex</name>
    <dbReference type="NCBI Taxonomy" id="323545"/>
    <lineage>
        <taxon>Eukaryota</taxon>
        <taxon>Fungi</taxon>
        <taxon>Dikarya</taxon>
        <taxon>Ascomycota</taxon>
        <taxon>Pezizomycotina</taxon>
        <taxon>Sordariomycetes</taxon>
        <taxon>Xylariomycetidae</taxon>
        <taxon>Xylariales</taxon>
        <taxon>Xylariaceae</taxon>
        <taxon>Xylaria</taxon>
    </lineage>
</organism>
<evidence type="ECO:0000259" key="1">
    <source>
        <dbReference type="Pfam" id="PF09362"/>
    </source>
</evidence>
<dbReference type="InParanoid" id="A0A7C8ILF9"/>
<evidence type="ECO:0000313" key="3">
    <source>
        <dbReference type="Proteomes" id="UP000481858"/>
    </source>
</evidence>
<dbReference type="EMBL" id="WUBL01000212">
    <property type="protein sequence ID" value="KAF2963345.1"/>
    <property type="molecule type" value="Genomic_DNA"/>
</dbReference>
<name>A0A7C8ILF9_9PEZI</name>
<comment type="caution">
    <text evidence="2">The sequence shown here is derived from an EMBL/GenBank/DDBJ whole genome shotgun (WGS) entry which is preliminary data.</text>
</comment>
<protein>
    <recommendedName>
        <fullName evidence="1">DUF1996 domain-containing protein</fullName>
    </recommendedName>
</protein>
<dbReference type="PANTHER" id="PTHR43662">
    <property type="match status" value="1"/>
</dbReference>
<sequence length="424" mass="46645">MDALDAVVVIGLLGPVAKLAPRRGTQDHRRQAGSSITFELEDPKYDGLSLVQHPIDMGSESRHIAISRLMRVINIDVNLHLDTVTMKTTFLAQAFALVAPSQAYLRFGCATLSVQRLDPLVEPGAIPSAHLHQIIGGNGFNATMDPTTDVAERATCTTCTFSEDFSNYWTAVMYLYVKFISWAAEARNGTYKRVPQYPNSLLGNIKGGMTVYYIQQDFSSNGNQKITAFKKVMTVGTPLAKDGSNPGLRYTCLQNVNTRFPETAEFPKQACPAGIMAIHHFPACWDGKNLDSPNHQDHMYNTNKGAFTPAGACPASHPVRMPQLAYETMWDTRPFNNKADWPADGSQPFVWSYEDSKGYGTHGDYVFGWKGDALQRAMDSKALLSNGITTQSVDKANQCTIPNTVNEDIDSWLTTLPGQGSMPM</sequence>
<dbReference type="AlphaFoldDB" id="A0A7C8ILF9"/>
<dbReference type="PANTHER" id="PTHR43662:SF5">
    <property type="entry name" value="DUF1996 DOMAIN-CONTAINING PROTEIN"/>
    <property type="match status" value="1"/>
</dbReference>
<dbReference type="OrthoDB" id="74764at2759"/>
<keyword evidence="3" id="KW-1185">Reference proteome</keyword>
<dbReference type="Pfam" id="PF09362">
    <property type="entry name" value="DUF1996"/>
    <property type="match status" value="1"/>
</dbReference>
<dbReference type="Proteomes" id="UP000481858">
    <property type="component" value="Unassembled WGS sequence"/>
</dbReference>
<gene>
    <name evidence="2" type="ORF">GQX73_g10233</name>
</gene>
<evidence type="ECO:0000313" key="2">
    <source>
        <dbReference type="EMBL" id="KAF2963345.1"/>
    </source>
</evidence>